<evidence type="ECO:0000256" key="1">
    <source>
        <dbReference type="SAM" id="SignalP"/>
    </source>
</evidence>
<feature type="chain" id="PRO_5042909129" evidence="1">
    <location>
        <begin position="21"/>
        <end position="97"/>
    </location>
</feature>
<evidence type="ECO:0000313" key="3">
    <source>
        <dbReference type="Proteomes" id="UP001302602"/>
    </source>
</evidence>
<dbReference type="AlphaFoldDB" id="A0AAN6Z2S7"/>
<dbReference type="EMBL" id="MU853230">
    <property type="protein sequence ID" value="KAK4122887.1"/>
    <property type="molecule type" value="Genomic_DNA"/>
</dbReference>
<keyword evidence="3" id="KW-1185">Reference proteome</keyword>
<comment type="caution">
    <text evidence="2">The sequence shown here is derived from an EMBL/GenBank/DDBJ whole genome shotgun (WGS) entry which is preliminary data.</text>
</comment>
<accession>A0AAN6Z2S7</accession>
<sequence>MVRTLAAFVALLSVAAAAVASNGDDNSGQPDIFARQSIPAPSGCKWFGTAPWCDGDCEAPYTYSCYRHKCGDGACCVLSGWKRLCCRPEAVSGAGCF</sequence>
<dbReference type="RefSeq" id="XP_062646658.1">
    <property type="nucleotide sequence ID" value="XM_062793159.1"/>
</dbReference>
<dbReference type="GeneID" id="87829928"/>
<dbReference type="Proteomes" id="UP001302602">
    <property type="component" value="Unassembled WGS sequence"/>
</dbReference>
<name>A0AAN6Z2S7_9PEZI</name>
<gene>
    <name evidence="2" type="ORF">N657DRAFT_646647</name>
</gene>
<keyword evidence="1" id="KW-0732">Signal</keyword>
<feature type="signal peptide" evidence="1">
    <location>
        <begin position="1"/>
        <end position="20"/>
    </location>
</feature>
<proteinExistence type="predicted"/>
<evidence type="ECO:0000313" key="2">
    <source>
        <dbReference type="EMBL" id="KAK4122887.1"/>
    </source>
</evidence>
<protein>
    <submittedName>
        <fullName evidence="2">Uncharacterized protein</fullName>
    </submittedName>
</protein>
<reference evidence="2" key="2">
    <citation type="submission" date="2023-05" db="EMBL/GenBank/DDBJ databases">
        <authorList>
            <consortium name="Lawrence Berkeley National Laboratory"/>
            <person name="Steindorff A."/>
            <person name="Hensen N."/>
            <person name="Bonometti L."/>
            <person name="Westerberg I."/>
            <person name="Brannstrom I.O."/>
            <person name="Guillou S."/>
            <person name="Cros-Aarteil S."/>
            <person name="Calhoun S."/>
            <person name="Haridas S."/>
            <person name="Kuo A."/>
            <person name="Mondo S."/>
            <person name="Pangilinan J."/>
            <person name="Riley R."/>
            <person name="Labutti K."/>
            <person name="Andreopoulos B."/>
            <person name="Lipzen A."/>
            <person name="Chen C."/>
            <person name="Yanf M."/>
            <person name="Daum C."/>
            <person name="Ng V."/>
            <person name="Clum A."/>
            <person name="Ohm R."/>
            <person name="Martin F."/>
            <person name="Silar P."/>
            <person name="Natvig D."/>
            <person name="Lalanne C."/>
            <person name="Gautier V."/>
            <person name="Ament-Velasquez S.L."/>
            <person name="Kruys A."/>
            <person name="Hutchinson M.I."/>
            <person name="Powell A.J."/>
            <person name="Barry K."/>
            <person name="Miller A.N."/>
            <person name="Grigoriev I.V."/>
            <person name="Debuchy R."/>
            <person name="Gladieux P."/>
            <person name="Thoren M.H."/>
            <person name="Johannesson H."/>
        </authorList>
    </citation>
    <scope>NUCLEOTIDE SEQUENCE</scope>
    <source>
        <strain evidence="2">CBS 731.68</strain>
    </source>
</reference>
<organism evidence="2 3">
    <name type="scientific">Parathielavia appendiculata</name>
    <dbReference type="NCBI Taxonomy" id="2587402"/>
    <lineage>
        <taxon>Eukaryota</taxon>
        <taxon>Fungi</taxon>
        <taxon>Dikarya</taxon>
        <taxon>Ascomycota</taxon>
        <taxon>Pezizomycotina</taxon>
        <taxon>Sordariomycetes</taxon>
        <taxon>Sordariomycetidae</taxon>
        <taxon>Sordariales</taxon>
        <taxon>Chaetomiaceae</taxon>
        <taxon>Parathielavia</taxon>
    </lineage>
</organism>
<reference evidence="2" key="1">
    <citation type="journal article" date="2023" name="Mol. Phylogenet. Evol.">
        <title>Genome-scale phylogeny and comparative genomics of the fungal order Sordariales.</title>
        <authorList>
            <person name="Hensen N."/>
            <person name="Bonometti L."/>
            <person name="Westerberg I."/>
            <person name="Brannstrom I.O."/>
            <person name="Guillou S."/>
            <person name="Cros-Aarteil S."/>
            <person name="Calhoun S."/>
            <person name="Haridas S."/>
            <person name="Kuo A."/>
            <person name="Mondo S."/>
            <person name="Pangilinan J."/>
            <person name="Riley R."/>
            <person name="LaButti K."/>
            <person name="Andreopoulos B."/>
            <person name="Lipzen A."/>
            <person name="Chen C."/>
            <person name="Yan M."/>
            <person name="Daum C."/>
            <person name="Ng V."/>
            <person name="Clum A."/>
            <person name="Steindorff A."/>
            <person name="Ohm R.A."/>
            <person name="Martin F."/>
            <person name="Silar P."/>
            <person name="Natvig D.O."/>
            <person name="Lalanne C."/>
            <person name="Gautier V."/>
            <person name="Ament-Velasquez S.L."/>
            <person name="Kruys A."/>
            <person name="Hutchinson M.I."/>
            <person name="Powell A.J."/>
            <person name="Barry K."/>
            <person name="Miller A.N."/>
            <person name="Grigoriev I.V."/>
            <person name="Debuchy R."/>
            <person name="Gladieux P."/>
            <person name="Hiltunen Thoren M."/>
            <person name="Johannesson H."/>
        </authorList>
    </citation>
    <scope>NUCLEOTIDE SEQUENCE</scope>
    <source>
        <strain evidence="2">CBS 731.68</strain>
    </source>
</reference>